<reference evidence="1 2" key="1">
    <citation type="journal article" date="2015" name="Sci. Rep.">
        <title>The power of single molecule real-time sequencing technology in the de novo assembly of a eukaryotic genome.</title>
        <authorList>
            <person name="Sakai H."/>
            <person name="Naito K."/>
            <person name="Ogiso-Tanaka E."/>
            <person name="Takahashi Y."/>
            <person name="Iseki K."/>
            <person name="Muto C."/>
            <person name="Satou K."/>
            <person name="Teruya K."/>
            <person name="Shiroma A."/>
            <person name="Shimoji M."/>
            <person name="Hirano T."/>
            <person name="Itoh T."/>
            <person name="Kaga A."/>
            <person name="Tomooka N."/>
        </authorList>
    </citation>
    <scope>NUCLEOTIDE SEQUENCE [LARGE SCALE GENOMIC DNA]</scope>
    <source>
        <strain evidence="2">cv. Shumari</strain>
    </source>
</reference>
<accession>A0A0S3REL8</accession>
<evidence type="ECO:0000313" key="1">
    <source>
        <dbReference type="EMBL" id="BAT79128.1"/>
    </source>
</evidence>
<dbReference type="AlphaFoldDB" id="A0A0S3REL8"/>
<dbReference type="EMBL" id="AP015035">
    <property type="protein sequence ID" value="BAT79128.1"/>
    <property type="molecule type" value="Genomic_DNA"/>
</dbReference>
<protein>
    <submittedName>
        <fullName evidence="1">Uncharacterized protein</fullName>
    </submittedName>
</protein>
<sequence>MSKKGYSQEPQSSRAKLILPTILLQCFQNQTEIPMQYKPSFLPLYCPLHHKIMKGKLACVYIKLALCLHRLY</sequence>
<gene>
    <name evidence="1" type="primary">Vigan.02G194900</name>
    <name evidence="1" type="ORF">VIGAN_02194900</name>
</gene>
<dbReference type="Proteomes" id="UP000291084">
    <property type="component" value="Chromosome 2"/>
</dbReference>
<keyword evidence="2" id="KW-1185">Reference proteome</keyword>
<proteinExistence type="predicted"/>
<name>A0A0S3REL8_PHAAN</name>
<organism evidence="1 2">
    <name type="scientific">Vigna angularis var. angularis</name>
    <dbReference type="NCBI Taxonomy" id="157739"/>
    <lineage>
        <taxon>Eukaryota</taxon>
        <taxon>Viridiplantae</taxon>
        <taxon>Streptophyta</taxon>
        <taxon>Embryophyta</taxon>
        <taxon>Tracheophyta</taxon>
        <taxon>Spermatophyta</taxon>
        <taxon>Magnoliopsida</taxon>
        <taxon>eudicotyledons</taxon>
        <taxon>Gunneridae</taxon>
        <taxon>Pentapetalae</taxon>
        <taxon>rosids</taxon>
        <taxon>fabids</taxon>
        <taxon>Fabales</taxon>
        <taxon>Fabaceae</taxon>
        <taxon>Papilionoideae</taxon>
        <taxon>50 kb inversion clade</taxon>
        <taxon>NPAAA clade</taxon>
        <taxon>indigoferoid/millettioid clade</taxon>
        <taxon>Phaseoleae</taxon>
        <taxon>Vigna</taxon>
    </lineage>
</organism>
<evidence type="ECO:0000313" key="2">
    <source>
        <dbReference type="Proteomes" id="UP000291084"/>
    </source>
</evidence>